<reference evidence="2 3" key="1">
    <citation type="submission" date="2013-07" db="EMBL/GenBank/DDBJ databases">
        <title>Draft genome sequence of Pseudoalteromonas luteoviolacea 2ta16.</title>
        <authorList>
            <person name="Allen E.E."/>
            <person name="Azam F."/>
            <person name="Podell S."/>
        </authorList>
    </citation>
    <scope>NUCLEOTIDE SEQUENCE [LARGE SCALE GENOMIC DNA]</scope>
    <source>
        <strain evidence="2 3">2ta16</strain>
    </source>
</reference>
<dbReference type="RefSeq" id="WP_023399502.1">
    <property type="nucleotide sequence ID" value="NZ_AUSV01000038.1"/>
</dbReference>
<dbReference type="PATRIC" id="fig|1353533.3.peg.2600"/>
<name>V4HYG6_PSEL2</name>
<accession>V4HYG6</accession>
<evidence type="ECO:0000256" key="1">
    <source>
        <dbReference type="SAM" id="SignalP"/>
    </source>
</evidence>
<evidence type="ECO:0000313" key="2">
    <source>
        <dbReference type="EMBL" id="ESP92994.1"/>
    </source>
</evidence>
<protein>
    <submittedName>
        <fullName evidence="2">Uncharacterized protein</fullName>
    </submittedName>
</protein>
<dbReference type="Proteomes" id="UP000017820">
    <property type="component" value="Unassembled WGS sequence"/>
</dbReference>
<evidence type="ECO:0000313" key="3">
    <source>
        <dbReference type="Proteomes" id="UP000017820"/>
    </source>
</evidence>
<gene>
    <name evidence="2" type="ORF">PL2TA16_03626</name>
</gene>
<dbReference type="AlphaFoldDB" id="V4HYG6"/>
<dbReference type="EMBL" id="AUSV01000038">
    <property type="protein sequence ID" value="ESP92994.1"/>
    <property type="molecule type" value="Genomic_DNA"/>
</dbReference>
<keyword evidence="1" id="KW-0732">Signal</keyword>
<feature type="chain" id="PRO_5004719079" evidence="1">
    <location>
        <begin position="19"/>
        <end position="100"/>
    </location>
</feature>
<dbReference type="GeneID" id="29922891"/>
<comment type="caution">
    <text evidence="2">The sequence shown here is derived from an EMBL/GenBank/DDBJ whole genome shotgun (WGS) entry which is preliminary data.</text>
</comment>
<sequence>MSKFFCLILLAFSFSSFASFEEKYNGEITSVYVNSSSEVLIKVKGVSSWLSLGKTDNSYTQSMMSVALSGKVSQSSQMWVRWAEDPNGYYPKVLIMSIGH</sequence>
<feature type="signal peptide" evidence="1">
    <location>
        <begin position="1"/>
        <end position="18"/>
    </location>
</feature>
<proteinExistence type="predicted"/>
<organism evidence="2 3">
    <name type="scientific">Pseudoalteromonas luteoviolacea (strain 2ta16)</name>
    <dbReference type="NCBI Taxonomy" id="1353533"/>
    <lineage>
        <taxon>Bacteria</taxon>
        <taxon>Pseudomonadati</taxon>
        <taxon>Pseudomonadota</taxon>
        <taxon>Gammaproteobacteria</taxon>
        <taxon>Alteromonadales</taxon>
        <taxon>Pseudoalteromonadaceae</taxon>
        <taxon>Pseudoalteromonas</taxon>
    </lineage>
</organism>